<dbReference type="Gene3D" id="3.50.50.60">
    <property type="entry name" value="FAD/NAD(P)-binding domain"/>
    <property type="match status" value="1"/>
</dbReference>
<evidence type="ECO:0000313" key="4">
    <source>
        <dbReference type="EMBL" id="MBB2922629.1"/>
    </source>
</evidence>
<evidence type="ECO:0000313" key="5">
    <source>
        <dbReference type="Proteomes" id="UP000518206"/>
    </source>
</evidence>
<reference evidence="4 5" key="1">
    <citation type="submission" date="2020-08" db="EMBL/GenBank/DDBJ databases">
        <title>The Agave Microbiome: Exploring the role of microbial communities in plant adaptations to desert environments.</title>
        <authorList>
            <person name="Partida-Martinez L.P."/>
        </authorList>
    </citation>
    <scope>NUCLEOTIDE SEQUENCE [LARGE SCALE GENOMIC DNA]</scope>
    <source>
        <strain evidence="4 5">RAS26</strain>
    </source>
</reference>
<dbReference type="GO" id="GO:0043799">
    <property type="term" value="F:glycine oxidase activity"/>
    <property type="evidence" value="ECO:0007669"/>
    <property type="project" value="UniProtKB-EC"/>
</dbReference>
<keyword evidence="1 4" id="KW-0560">Oxidoreductase</keyword>
<comment type="caution">
    <text evidence="4">The sequence shown here is derived from an EMBL/GenBank/DDBJ whole genome shotgun (WGS) entry which is preliminary data.</text>
</comment>
<feature type="domain" description="FAD dependent oxidoreductase" evidence="3">
    <location>
        <begin position="22"/>
        <end position="385"/>
    </location>
</feature>
<dbReference type="PANTHER" id="PTHR13847">
    <property type="entry name" value="SARCOSINE DEHYDROGENASE-RELATED"/>
    <property type="match status" value="1"/>
</dbReference>
<feature type="region of interest" description="Disordered" evidence="2">
    <location>
        <begin position="1"/>
        <end position="20"/>
    </location>
</feature>
<dbReference type="SUPFAM" id="SSF51905">
    <property type="entry name" value="FAD/NAD(P)-binding domain"/>
    <property type="match status" value="1"/>
</dbReference>
<dbReference type="Proteomes" id="UP000518206">
    <property type="component" value="Unassembled WGS sequence"/>
</dbReference>
<dbReference type="Pfam" id="PF01266">
    <property type="entry name" value="DAO"/>
    <property type="match status" value="1"/>
</dbReference>
<name>A0A7W4YB28_9CELL</name>
<sequence length="471" mass="47731">MSAARPRTPRGPSAPRPGAPGDVLVVGGGIVGLTAAWRALGAGLAVTLLDPAGLRGSAGAVHAAAGMLAAVSEAEHGEHALARVNLASAALWPGFARALQDASGVDVGLVATGTLAIAYDAADARRCRDLLALQRSWGLDVHEVTPAEARERVPLLGPHVSAATWTPDEQQVDPRAVLTALRTVLTRRTGPGAAPADGRLRVVEAAAAGLVRGRGGGVVGVRDERGDVHPAGLVVLAAGAGSALVVRDEPDVPVPVRPVLGTTLRLDARGVPGFRGLPVVRGTVQHRAVYVVPRPSGEVVVGATSDEREPVDGTRAGDVFALLRDARALLPGLDELPLVDVTTRARPATPDHVPLVGPAAVPGLVLATGHHRNGVLQTPLTAAALDALLAGEPLPDAVRACDPRRFDARAAGAVPAAGPVPEPVRARDARRSDARAPGADRVAGPPLDPVPVRVPAAPVPAPAPVPARGPA</sequence>
<dbReference type="AlphaFoldDB" id="A0A7W4YB28"/>
<dbReference type="PANTHER" id="PTHR13847:SF289">
    <property type="entry name" value="GLYCINE OXIDASE"/>
    <property type="match status" value="1"/>
</dbReference>
<evidence type="ECO:0000259" key="3">
    <source>
        <dbReference type="Pfam" id="PF01266"/>
    </source>
</evidence>
<proteinExistence type="predicted"/>
<dbReference type="EMBL" id="JACHVX010000002">
    <property type="protein sequence ID" value="MBB2922629.1"/>
    <property type="molecule type" value="Genomic_DNA"/>
</dbReference>
<reference evidence="4 5" key="2">
    <citation type="submission" date="2020-08" db="EMBL/GenBank/DDBJ databases">
        <authorList>
            <person name="Partida-Martinez L."/>
            <person name="Huntemann M."/>
            <person name="Clum A."/>
            <person name="Wang J."/>
            <person name="Palaniappan K."/>
            <person name="Ritter S."/>
            <person name="Chen I.-M."/>
            <person name="Stamatis D."/>
            <person name="Reddy T."/>
            <person name="O'Malley R."/>
            <person name="Daum C."/>
            <person name="Shapiro N."/>
            <person name="Ivanova N."/>
            <person name="Kyrpides N."/>
            <person name="Woyke T."/>
        </authorList>
    </citation>
    <scope>NUCLEOTIDE SEQUENCE [LARGE SCALE GENOMIC DNA]</scope>
    <source>
        <strain evidence="4 5">RAS26</strain>
    </source>
</reference>
<accession>A0A7W4YB28</accession>
<gene>
    <name evidence="4" type="ORF">FHR80_001541</name>
</gene>
<dbReference type="InterPro" id="IPR036188">
    <property type="entry name" value="FAD/NAD-bd_sf"/>
</dbReference>
<feature type="compositionally biased region" description="Pro residues" evidence="2">
    <location>
        <begin position="457"/>
        <end position="471"/>
    </location>
</feature>
<feature type="compositionally biased region" description="Low complexity" evidence="2">
    <location>
        <begin position="1"/>
        <end position="11"/>
    </location>
</feature>
<dbReference type="SUPFAM" id="SSF54373">
    <property type="entry name" value="FAD-linked reductases, C-terminal domain"/>
    <property type="match status" value="1"/>
</dbReference>
<protein>
    <submittedName>
        <fullName evidence="4">Glycine oxidase</fullName>
        <ecNumber evidence="4">1.4.3.19</ecNumber>
    </submittedName>
</protein>
<feature type="compositionally biased region" description="Basic and acidic residues" evidence="2">
    <location>
        <begin position="424"/>
        <end position="434"/>
    </location>
</feature>
<dbReference type="Gene3D" id="3.30.9.10">
    <property type="entry name" value="D-Amino Acid Oxidase, subunit A, domain 2"/>
    <property type="match status" value="1"/>
</dbReference>
<feature type="region of interest" description="Disordered" evidence="2">
    <location>
        <begin position="411"/>
        <end position="471"/>
    </location>
</feature>
<evidence type="ECO:0000256" key="1">
    <source>
        <dbReference type="ARBA" id="ARBA00023002"/>
    </source>
</evidence>
<dbReference type="InterPro" id="IPR006076">
    <property type="entry name" value="FAD-dep_OxRdtase"/>
</dbReference>
<dbReference type="RefSeq" id="WP_183295512.1">
    <property type="nucleotide sequence ID" value="NZ_JACHVX010000002.1"/>
</dbReference>
<evidence type="ECO:0000256" key="2">
    <source>
        <dbReference type="SAM" id="MobiDB-lite"/>
    </source>
</evidence>
<dbReference type="EC" id="1.4.3.19" evidence="4"/>
<dbReference type="GO" id="GO:0005737">
    <property type="term" value="C:cytoplasm"/>
    <property type="evidence" value="ECO:0007669"/>
    <property type="project" value="TreeGrafter"/>
</dbReference>
<organism evidence="4 5">
    <name type="scientific">Cellulomonas cellasea</name>
    <dbReference type="NCBI Taxonomy" id="43670"/>
    <lineage>
        <taxon>Bacteria</taxon>
        <taxon>Bacillati</taxon>
        <taxon>Actinomycetota</taxon>
        <taxon>Actinomycetes</taxon>
        <taxon>Micrococcales</taxon>
        <taxon>Cellulomonadaceae</taxon>
        <taxon>Cellulomonas</taxon>
    </lineage>
</organism>